<comment type="caution">
    <text evidence="1">The sequence shown here is derived from an EMBL/GenBank/DDBJ whole genome shotgun (WGS) entry which is preliminary data.</text>
</comment>
<proteinExistence type="predicted"/>
<reference evidence="1 2" key="1">
    <citation type="submission" date="2024-01" db="EMBL/GenBank/DDBJ databases">
        <title>Complete genome of Cladobotryum mycophilum ATHUM6906.</title>
        <authorList>
            <person name="Christinaki A.C."/>
            <person name="Myridakis A.I."/>
            <person name="Kouvelis V.N."/>
        </authorList>
    </citation>
    <scope>NUCLEOTIDE SEQUENCE [LARGE SCALE GENOMIC DNA]</scope>
    <source>
        <strain evidence="1 2">ATHUM6906</strain>
    </source>
</reference>
<dbReference type="Proteomes" id="UP001338125">
    <property type="component" value="Unassembled WGS sequence"/>
</dbReference>
<evidence type="ECO:0000313" key="1">
    <source>
        <dbReference type="EMBL" id="KAK5995405.1"/>
    </source>
</evidence>
<name>A0ABR0SUI5_9HYPO</name>
<gene>
    <name evidence="1" type="ORF">PT974_03809</name>
</gene>
<protein>
    <submittedName>
        <fullName evidence="1">Uncharacterized protein</fullName>
    </submittedName>
</protein>
<dbReference type="EMBL" id="JAVFKD010000004">
    <property type="protein sequence ID" value="KAK5995405.1"/>
    <property type="molecule type" value="Genomic_DNA"/>
</dbReference>
<sequence>MLVSRASIIVFIDDHGQEVHEPYNPALGRQSNATALALYGNAKMRSLSDRSTIGKRLLDSSDYGFDKGILYSWCGCGYTLNHGDTDAVVRDLKNQVGNGVDISWLIAYYSIRGRVVAFACNDVFGQHDYSVSAGVDAEYLVLSYGATNRLCGWYMAGTSFVGFWAPIDDNRPSVGYMRYSPDLDFCGNALTSPAERC</sequence>
<evidence type="ECO:0000313" key="2">
    <source>
        <dbReference type="Proteomes" id="UP001338125"/>
    </source>
</evidence>
<accession>A0ABR0SUI5</accession>
<organism evidence="1 2">
    <name type="scientific">Cladobotryum mycophilum</name>
    <dbReference type="NCBI Taxonomy" id="491253"/>
    <lineage>
        <taxon>Eukaryota</taxon>
        <taxon>Fungi</taxon>
        <taxon>Dikarya</taxon>
        <taxon>Ascomycota</taxon>
        <taxon>Pezizomycotina</taxon>
        <taxon>Sordariomycetes</taxon>
        <taxon>Hypocreomycetidae</taxon>
        <taxon>Hypocreales</taxon>
        <taxon>Hypocreaceae</taxon>
        <taxon>Cladobotryum</taxon>
    </lineage>
</organism>
<keyword evidence="2" id="KW-1185">Reference proteome</keyword>